<dbReference type="EMBL" id="JAPFFF010000015">
    <property type="protein sequence ID" value="KAK8866365.1"/>
    <property type="molecule type" value="Genomic_DNA"/>
</dbReference>
<feature type="compositionally biased region" description="Polar residues" evidence="1">
    <location>
        <begin position="90"/>
        <end position="111"/>
    </location>
</feature>
<feature type="compositionally biased region" description="Basic and acidic residues" evidence="1">
    <location>
        <begin position="223"/>
        <end position="239"/>
    </location>
</feature>
<name>A0ABR2IN69_9EUKA</name>
<organism evidence="2 3">
    <name type="scientific">Tritrichomonas musculus</name>
    <dbReference type="NCBI Taxonomy" id="1915356"/>
    <lineage>
        <taxon>Eukaryota</taxon>
        <taxon>Metamonada</taxon>
        <taxon>Parabasalia</taxon>
        <taxon>Tritrichomonadida</taxon>
        <taxon>Tritrichomonadidae</taxon>
        <taxon>Tritrichomonas</taxon>
    </lineage>
</organism>
<feature type="compositionally biased region" description="Acidic residues" evidence="1">
    <location>
        <begin position="27"/>
        <end position="37"/>
    </location>
</feature>
<feature type="compositionally biased region" description="Basic and acidic residues" evidence="1">
    <location>
        <begin position="69"/>
        <end position="86"/>
    </location>
</feature>
<comment type="caution">
    <text evidence="2">The sequence shown here is derived from an EMBL/GenBank/DDBJ whole genome shotgun (WGS) entry which is preliminary data.</text>
</comment>
<evidence type="ECO:0000256" key="1">
    <source>
        <dbReference type="SAM" id="MobiDB-lite"/>
    </source>
</evidence>
<feature type="compositionally biased region" description="Polar residues" evidence="1">
    <location>
        <begin position="125"/>
        <end position="153"/>
    </location>
</feature>
<feature type="compositionally biased region" description="Polar residues" evidence="1">
    <location>
        <begin position="1"/>
        <end position="16"/>
    </location>
</feature>
<feature type="region of interest" description="Disordered" evidence="1">
    <location>
        <begin position="1"/>
        <end position="279"/>
    </location>
</feature>
<feature type="compositionally biased region" description="Polar residues" evidence="1">
    <location>
        <begin position="257"/>
        <end position="268"/>
    </location>
</feature>
<keyword evidence="3" id="KW-1185">Reference proteome</keyword>
<dbReference type="Proteomes" id="UP001470230">
    <property type="component" value="Unassembled WGS sequence"/>
</dbReference>
<evidence type="ECO:0000313" key="2">
    <source>
        <dbReference type="EMBL" id="KAK8866365.1"/>
    </source>
</evidence>
<sequence length="279" mass="32969">MKSKNENIMQFNTQANARVGKISVDSSDSEDNEDQSENENAKKTVFVDWGKPSSNSTTKKRPVISFNDLENKTKEEKEKVKEKPVATEESYQPQIQRVSSANTFHYPQHQTEYYMNDNNDDYPYSNHQYQRGQYNNYGGSHKNYSSKRNQFYDNTEDTVPDNRNYRNENDSYQQPKFVLGQRQQVSQPPPPQQQQQQQQQPQPQPFYRTQPPVRSQPNISNHHSRDMPQFKFGTRREQPDPTAQRQQPQRPNPPQRTMNFNFNQQKQPEPNVMKFRPSE</sequence>
<accession>A0ABR2IN69</accession>
<gene>
    <name evidence="2" type="ORF">M9Y10_009327</name>
</gene>
<evidence type="ECO:0000313" key="3">
    <source>
        <dbReference type="Proteomes" id="UP001470230"/>
    </source>
</evidence>
<proteinExistence type="predicted"/>
<feature type="compositionally biased region" description="Low complexity" evidence="1">
    <location>
        <begin position="193"/>
        <end position="212"/>
    </location>
</feature>
<feature type="compositionally biased region" description="Low complexity" evidence="1">
    <location>
        <begin position="240"/>
        <end position="249"/>
    </location>
</feature>
<protein>
    <submittedName>
        <fullName evidence="2">Uncharacterized protein</fullName>
    </submittedName>
</protein>
<reference evidence="2 3" key="1">
    <citation type="submission" date="2024-04" db="EMBL/GenBank/DDBJ databases">
        <title>Tritrichomonas musculus Genome.</title>
        <authorList>
            <person name="Alves-Ferreira E."/>
            <person name="Grigg M."/>
            <person name="Lorenzi H."/>
            <person name="Galac M."/>
        </authorList>
    </citation>
    <scope>NUCLEOTIDE SEQUENCE [LARGE SCALE GENOMIC DNA]</scope>
    <source>
        <strain evidence="2 3">EAF2021</strain>
    </source>
</reference>